<name>A0AAW0QLA2_9PEZI</name>
<keyword evidence="2" id="KW-0472">Membrane</keyword>
<protein>
    <submittedName>
        <fullName evidence="3">Uncharacterized protein</fullName>
    </submittedName>
</protein>
<evidence type="ECO:0000256" key="1">
    <source>
        <dbReference type="SAM" id="MobiDB-lite"/>
    </source>
</evidence>
<evidence type="ECO:0000256" key="2">
    <source>
        <dbReference type="SAM" id="Phobius"/>
    </source>
</evidence>
<comment type="caution">
    <text evidence="3">The sequence shown here is derived from an EMBL/GenBank/DDBJ whole genome shotgun (WGS) entry which is preliminary data.</text>
</comment>
<sequence>MGGNEGPKPSSGGDDGGRSGYDVTRVATNSTLAKAAFFVAFGIMMIFMIIPAPYSVASANDTEGALDDL</sequence>
<evidence type="ECO:0000313" key="4">
    <source>
        <dbReference type="Proteomes" id="UP001392437"/>
    </source>
</evidence>
<accession>A0AAW0QLA2</accession>
<proteinExistence type="predicted"/>
<keyword evidence="2" id="KW-1133">Transmembrane helix</keyword>
<gene>
    <name evidence="3" type="ORF">PG999_010918</name>
</gene>
<reference evidence="3 4" key="1">
    <citation type="submission" date="2023-01" db="EMBL/GenBank/DDBJ databases">
        <title>Analysis of 21 Apiospora genomes using comparative genomics revels a genus with tremendous synthesis potential of carbohydrate active enzymes and secondary metabolites.</title>
        <authorList>
            <person name="Sorensen T."/>
        </authorList>
    </citation>
    <scope>NUCLEOTIDE SEQUENCE [LARGE SCALE GENOMIC DNA]</scope>
    <source>
        <strain evidence="3 4">CBS 117206</strain>
    </source>
</reference>
<dbReference type="AlphaFoldDB" id="A0AAW0QLA2"/>
<evidence type="ECO:0000313" key="3">
    <source>
        <dbReference type="EMBL" id="KAK8100544.1"/>
    </source>
</evidence>
<organism evidence="3 4">
    <name type="scientific">Apiospora kogelbergensis</name>
    <dbReference type="NCBI Taxonomy" id="1337665"/>
    <lineage>
        <taxon>Eukaryota</taxon>
        <taxon>Fungi</taxon>
        <taxon>Dikarya</taxon>
        <taxon>Ascomycota</taxon>
        <taxon>Pezizomycotina</taxon>
        <taxon>Sordariomycetes</taxon>
        <taxon>Xylariomycetidae</taxon>
        <taxon>Amphisphaeriales</taxon>
        <taxon>Apiosporaceae</taxon>
        <taxon>Apiospora</taxon>
    </lineage>
</organism>
<dbReference type="EMBL" id="JAQQWP010000009">
    <property type="protein sequence ID" value="KAK8100544.1"/>
    <property type="molecule type" value="Genomic_DNA"/>
</dbReference>
<keyword evidence="2" id="KW-0812">Transmembrane</keyword>
<keyword evidence="4" id="KW-1185">Reference proteome</keyword>
<feature type="transmembrane region" description="Helical" evidence="2">
    <location>
        <begin position="35"/>
        <end position="54"/>
    </location>
</feature>
<feature type="region of interest" description="Disordered" evidence="1">
    <location>
        <begin position="1"/>
        <end position="21"/>
    </location>
</feature>
<dbReference type="Proteomes" id="UP001392437">
    <property type="component" value="Unassembled WGS sequence"/>
</dbReference>